<evidence type="ECO:0000256" key="5">
    <source>
        <dbReference type="ARBA" id="ARBA00023136"/>
    </source>
</evidence>
<dbReference type="PANTHER" id="PTHR43124:SF3">
    <property type="entry name" value="CHLORAMPHENICOL EFFLUX PUMP RV0191"/>
    <property type="match status" value="1"/>
</dbReference>
<gene>
    <name evidence="7" type="ORF">H7344_10030</name>
</gene>
<evidence type="ECO:0000313" key="8">
    <source>
        <dbReference type="Proteomes" id="UP000604001"/>
    </source>
</evidence>
<dbReference type="Gene3D" id="1.20.1250.20">
    <property type="entry name" value="MFS general substrate transporter like domains"/>
    <property type="match status" value="1"/>
</dbReference>
<dbReference type="RefSeq" id="WP_186345851.1">
    <property type="nucleotide sequence ID" value="NZ_BMMR01000001.1"/>
</dbReference>
<comment type="subcellular location">
    <subcellularLocation>
        <location evidence="1">Cell membrane</location>
        <topology evidence="1">Multi-pass membrane protein</topology>
    </subcellularLocation>
</comment>
<evidence type="ECO:0000256" key="3">
    <source>
        <dbReference type="ARBA" id="ARBA00022692"/>
    </source>
</evidence>
<dbReference type="SUPFAM" id="SSF103473">
    <property type="entry name" value="MFS general substrate transporter"/>
    <property type="match status" value="1"/>
</dbReference>
<evidence type="ECO:0000256" key="2">
    <source>
        <dbReference type="ARBA" id="ARBA00022475"/>
    </source>
</evidence>
<reference evidence="7 8" key="1">
    <citation type="submission" date="2020-08" db="EMBL/GenBank/DDBJ databases">
        <title>novel species in genus Nocardioides.</title>
        <authorList>
            <person name="Zhang G."/>
        </authorList>
    </citation>
    <scope>NUCLEOTIDE SEQUENCE [LARGE SCALE GENOMIC DNA]</scope>
    <source>
        <strain evidence="7 8">SC8A-24</strain>
    </source>
</reference>
<feature type="transmembrane region" description="Helical" evidence="6">
    <location>
        <begin position="166"/>
        <end position="187"/>
    </location>
</feature>
<feature type="transmembrane region" description="Helical" evidence="6">
    <location>
        <begin position="104"/>
        <end position="128"/>
    </location>
</feature>
<sequence>MKRSFSFGSLRATALVVLGTCLIAGTYGLVRLAYGLFLPDIQASVPLGSALAGYVSSGASASYCLGAVVGVVAADRPRLLVVGAFATASVGALGMALAPGVGLLVPAVVLASAGAGLASPGMVGVVARGFDADLVARAQATVNSGTGPGLVGAGVLALAVPDWRAGFAISAALTAAAGIGVLLLDRVGTDVAGADPAPRRTSPGGRTWLGALGRPLAGALLLGAASATVWTYGRSHLVGAGASDTGSVLAWVALGLGGAATVVTAGALSARPAPRAWMLTTVGVAVAVAGLAAPGWLPGAVLACAMFGWAFVAATSALIAWVGELAPGRAAAGTSAVFVALVLGQAAGSAAAGAVADGVGLGAAFVGAGVTALAAAACGWGRRPAVVPEPSDRVAVSGSR</sequence>
<feature type="transmembrane region" description="Helical" evidence="6">
    <location>
        <begin position="140"/>
        <end position="160"/>
    </location>
</feature>
<keyword evidence="5 6" id="KW-0472">Membrane</keyword>
<dbReference type="EMBL" id="JACMYC010000004">
    <property type="protein sequence ID" value="MBC2960630.1"/>
    <property type="molecule type" value="Genomic_DNA"/>
</dbReference>
<evidence type="ECO:0000256" key="1">
    <source>
        <dbReference type="ARBA" id="ARBA00004651"/>
    </source>
</evidence>
<proteinExistence type="predicted"/>
<keyword evidence="2" id="KW-1003">Cell membrane</keyword>
<dbReference type="Pfam" id="PF07690">
    <property type="entry name" value="MFS_1"/>
    <property type="match status" value="1"/>
</dbReference>
<evidence type="ECO:0000256" key="6">
    <source>
        <dbReference type="SAM" id="Phobius"/>
    </source>
</evidence>
<comment type="caution">
    <text evidence="7">The sequence shown here is derived from an EMBL/GenBank/DDBJ whole genome shotgun (WGS) entry which is preliminary data.</text>
</comment>
<feature type="transmembrane region" description="Helical" evidence="6">
    <location>
        <begin position="248"/>
        <end position="269"/>
    </location>
</feature>
<dbReference type="Proteomes" id="UP000604001">
    <property type="component" value="Unassembled WGS sequence"/>
</dbReference>
<feature type="transmembrane region" description="Helical" evidence="6">
    <location>
        <begin position="208"/>
        <end position="228"/>
    </location>
</feature>
<evidence type="ECO:0000313" key="7">
    <source>
        <dbReference type="EMBL" id="MBC2960630.1"/>
    </source>
</evidence>
<name>A0ABR6U879_9ACTN</name>
<dbReference type="PANTHER" id="PTHR43124">
    <property type="entry name" value="PURINE EFFLUX PUMP PBUE"/>
    <property type="match status" value="1"/>
</dbReference>
<dbReference type="InterPro" id="IPR050189">
    <property type="entry name" value="MFS_Efflux_Transporters"/>
</dbReference>
<protein>
    <submittedName>
        <fullName evidence="7">MFS transporter</fullName>
    </submittedName>
</protein>
<dbReference type="InterPro" id="IPR011701">
    <property type="entry name" value="MFS"/>
</dbReference>
<feature type="transmembrane region" description="Helical" evidence="6">
    <location>
        <begin position="335"/>
        <end position="355"/>
    </location>
</feature>
<feature type="transmembrane region" description="Helical" evidence="6">
    <location>
        <begin position="300"/>
        <end position="323"/>
    </location>
</feature>
<feature type="transmembrane region" description="Helical" evidence="6">
    <location>
        <begin position="79"/>
        <end position="98"/>
    </location>
</feature>
<keyword evidence="8" id="KW-1185">Reference proteome</keyword>
<keyword evidence="4 6" id="KW-1133">Transmembrane helix</keyword>
<feature type="transmembrane region" description="Helical" evidence="6">
    <location>
        <begin position="51"/>
        <end position="72"/>
    </location>
</feature>
<accession>A0ABR6U879</accession>
<dbReference type="InterPro" id="IPR036259">
    <property type="entry name" value="MFS_trans_sf"/>
</dbReference>
<organism evidence="7 8">
    <name type="scientific">Nocardioides deserti</name>
    <dbReference type="NCBI Taxonomy" id="1588644"/>
    <lineage>
        <taxon>Bacteria</taxon>
        <taxon>Bacillati</taxon>
        <taxon>Actinomycetota</taxon>
        <taxon>Actinomycetes</taxon>
        <taxon>Propionibacteriales</taxon>
        <taxon>Nocardioidaceae</taxon>
        <taxon>Nocardioides</taxon>
    </lineage>
</organism>
<evidence type="ECO:0000256" key="4">
    <source>
        <dbReference type="ARBA" id="ARBA00022989"/>
    </source>
</evidence>
<feature type="transmembrane region" description="Helical" evidence="6">
    <location>
        <begin position="276"/>
        <end position="294"/>
    </location>
</feature>
<keyword evidence="3 6" id="KW-0812">Transmembrane</keyword>
<feature type="transmembrane region" description="Helical" evidence="6">
    <location>
        <begin position="361"/>
        <end position="381"/>
    </location>
</feature>